<protein>
    <submittedName>
        <fullName evidence="1">Uncharacterized protein</fullName>
    </submittedName>
</protein>
<dbReference type="EMBL" id="CM042886">
    <property type="protein sequence ID" value="KAI4343135.1"/>
    <property type="molecule type" value="Genomic_DNA"/>
</dbReference>
<organism evidence="1 2">
    <name type="scientific">Melastoma candidum</name>
    <dbReference type="NCBI Taxonomy" id="119954"/>
    <lineage>
        <taxon>Eukaryota</taxon>
        <taxon>Viridiplantae</taxon>
        <taxon>Streptophyta</taxon>
        <taxon>Embryophyta</taxon>
        <taxon>Tracheophyta</taxon>
        <taxon>Spermatophyta</taxon>
        <taxon>Magnoliopsida</taxon>
        <taxon>eudicotyledons</taxon>
        <taxon>Gunneridae</taxon>
        <taxon>Pentapetalae</taxon>
        <taxon>rosids</taxon>
        <taxon>malvids</taxon>
        <taxon>Myrtales</taxon>
        <taxon>Melastomataceae</taxon>
        <taxon>Melastomatoideae</taxon>
        <taxon>Melastomateae</taxon>
        <taxon>Melastoma</taxon>
    </lineage>
</organism>
<comment type="caution">
    <text evidence="1">The sequence shown here is derived from an EMBL/GenBank/DDBJ whole genome shotgun (WGS) entry which is preliminary data.</text>
</comment>
<gene>
    <name evidence="1" type="ORF">MLD38_027672</name>
</gene>
<evidence type="ECO:0000313" key="1">
    <source>
        <dbReference type="EMBL" id="KAI4343135.1"/>
    </source>
</evidence>
<accession>A0ACB9P2H4</accession>
<keyword evidence="2" id="KW-1185">Reference proteome</keyword>
<name>A0ACB9P2H4_9MYRT</name>
<dbReference type="Proteomes" id="UP001057402">
    <property type="component" value="Chromosome 7"/>
</dbReference>
<proteinExistence type="predicted"/>
<reference evidence="2" key="1">
    <citation type="journal article" date="2023" name="Front. Plant Sci.">
        <title>Chromosomal-level genome assembly of Melastoma candidum provides insights into trichome evolution.</title>
        <authorList>
            <person name="Zhong Y."/>
            <person name="Wu W."/>
            <person name="Sun C."/>
            <person name="Zou P."/>
            <person name="Liu Y."/>
            <person name="Dai S."/>
            <person name="Zhou R."/>
        </authorList>
    </citation>
    <scope>NUCLEOTIDE SEQUENCE [LARGE SCALE GENOMIC DNA]</scope>
</reference>
<sequence length="101" mass="10968">MGGEANWAEEWAAGASSKLGHLGPFVATHISPELLRARRSIKVSQCYLELGVGVDASVSHRFRSGIIVVFTASFGMENPGQGFPEEKREWSGIGLIWHTLS</sequence>
<evidence type="ECO:0000313" key="2">
    <source>
        <dbReference type="Proteomes" id="UP001057402"/>
    </source>
</evidence>